<dbReference type="Proteomes" id="UP000029273">
    <property type="component" value="Unassembled WGS sequence"/>
</dbReference>
<dbReference type="AlphaFoldDB" id="A0A1A6C788"/>
<dbReference type="OrthoDB" id="9810154at2"/>
<dbReference type="CDD" id="cd07067">
    <property type="entry name" value="HP_PGM_like"/>
    <property type="match status" value="1"/>
</dbReference>
<dbReference type="PANTHER" id="PTHR47623:SF1">
    <property type="entry name" value="OS09G0287300 PROTEIN"/>
    <property type="match status" value="1"/>
</dbReference>
<dbReference type="InterPro" id="IPR029033">
    <property type="entry name" value="His_PPase_superfam"/>
</dbReference>
<protein>
    <submittedName>
        <fullName evidence="1">Phosphohistidine phosphatase SixA</fullName>
    </submittedName>
</protein>
<name>A0A1A6C788_9GAMM</name>
<dbReference type="PANTHER" id="PTHR47623">
    <property type="entry name" value="OS09G0287300 PROTEIN"/>
    <property type="match status" value="1"/>
</dbReference>
<sequence length="175" mass="19118">MKTLTLLRHAKSSWKRPDLGDFERPLNGRGRTDAPNMGRRLARRGLQPTRIVSSPALRARATAEAVADALAYPHARILWEPRIYEAGVQTLLTILRGQADEDAHLLIVGHNPGLTMLANALTGDRLDNLPTAGAYTLTLPIEQWRATDWGIGTRTLLMVPKDPAEAETATSPVTG</sequence>
<evidence type="ECO:0000313" key="1">
    <source>
        <dbReference type="EMBL" id="OBS10414.1"/>
    </source>
</evidence>
<dbReference type="InterPro" id="IPR013078">
    <property type="entry name" value="His_Pase_superF_clade-1"/>
</dbReference>
<dbReference type="EMBL" id="JQSG02000001">
    <property type="protein sequence ID" value="OBS10414.1"/>
    <property type="molecule type" value="Genomic_DNA"/>
</dbReference>
<gene>
    <name evidence="1" type="ORF">Thpro_020130</name>
</gene>
<keyword evidence="2" id="KW-1185">Reference proteome</keyword>
<dbReference type="SMART" id="SM00855">
    <property type="entry name" value="PGAM"/>
    <property type="match status" value="1"/>
</dbReference>
<evidence type="ECO:0000313" key="2">
    <source>
        <dbReference type="Proteomes" id="UP000029273"/>
    </source>
</evidence>
<comment type="caution">
    <text evidence="1">The sequence shown here is derived from an EMBL/GenBank/DDBJ whole genome shotgun (WGS) entry which is preliminary data.</text>
</comment>
<reference evidence="1 2" key="1">
    <citation type="journal article" date="2014" name="Genome Announc.">
        <title>Draft Genome Sequence of the Iron-Oxidizing, Acidophilic, and Halotolerant 'Thiobacillus prosperus' Type Strain DSM 5130.</title>
        <authorList>
            <person name="Ossandon F.J."/>
            <person name="Cardenas J.P."/>
            <person name="Corbett M."/>
            <person name="Quatrini R."/>
            <person name="Holmes D.S."/>
            <person name="Watkin E."/>
        </authorList>
    </citation>
    <scope>NUCLEOTIDE SEQUENCE [LARGE SCALE GENOMIC DNA]</scope>
    <source>
        <strain evidence="1 2">DSM 5130</strain>
    </source>
</reference>
<dbReference type="SUPFAM" id="SSF53254">
    <property type="entry name" value="Phosphoglycerate mutase-like"/>
    <property type="match status" value="1"/>
</dbReference>
<dbReference type="Gene3D" id="3.40.50.1240">
    <property type="entry name" value="Phosphoglycerate mutase-like"/>
    <property type="match status" value="1"/>
</dbReference>
<organism evidence="1 2">
    <name type="scientific">Acidihalobacter prosperus</name>
    <dbReference type="NCBI Taxonomy" id="160660"/>
    <lineage>
        <taxon>Bacteria</taxon>
        <taxon>Pseudomonadati</taxon>
        <taxon>Pseudomonadota</taxon>
        <taxon>Gammaproteobacteria</taxon>
        <taxon>Chromatiales</taxon>
        <taxon>Ectothiorhodospiraceae</taxon>
        <taxon>Acidihalobacter</taxon>
    </lineage>
</organism>
<dbReference type="RefSeq" id="WP_052064076.1">
    <property type="nucleotide sequence ID" value="NZ_JQSG02000001.1"/>
</dbReference>
<proteinExistence type="predicted"/>
<accession>A0A1A6C788</accession>
<dbReference type="Pfam" id="PF00300">
    <property type="entry name" value="His_Phos_1"/>
    <property type="match status" value="1"/>
</dbReference>